<organism evidence="5 6">
    <name type="scientific">Leucosporidium creatinivorum</name>
    <dbReference type="NCBI Taxonomy" id="106004"/>
    <lineage>
        <taxon>Eukaryota</taxon>
        <taxon>Fungi</taxon>
        <taxon>Dikarya</taxon>
        <taxon>Basidiomycota</taxon>
        <taxon>Pucciniomycotina</taxon>
        <taxon>Microbotryomycetes</taxon>
        <taxon>Leucosporidiales</taxon>
        <taxon>Leucosporidium</taxon>
    </lineage>
</organism>
<feature type="non-terminal residue" evidence="5">
    <location>
        <position position="81"/>
    </location>
</feature>
<accession>A0A1Y2DU92</accession>
<dbReference type="GO" id="GO:0000981">
    <property type="term" value="F:DNA-binding transcription factor activity, RNA polymerase II-specific"/>
    <property type="evidence" value="ECO:0007669"/>
    <property type="project" value="TreeGrafter"/>
</dbReference>
<dbReference type="SUPFAM" id="SSF47095">
    <property type="entry name" value="HMG-box"/>
    <property type="match status" value="1"/>
</dbReference>
<evidence type="ECO:0000259" key="4">
    <source>
        <dbReference type="PROSITE" id="PS50118"/>
    </source>
</evidence>
<feature type="non-terminal residue" evidence="5">
    <location>
        <position position="1"/>
    </location>
</feature>
<evidence type="ECO:0000256" key="2">
    <source>
        <dbReference type="ARBA" id="ARBA00023242"/>
    </source>
</evidence>
<proteinExistence type="predicted"/>
<protein>
    <submittedName>
        <fullName evidence="5">High mobility group box domain-containing protein</fullName>
    </submittedName>
</protein>
<evidence type="ECO:0000313" key="6">
    <source>
        <dbReference type="Proteomes" id="UP000193467"/>
    </source>
</evidence>
<dbReference type="OrthoDB" id="6247875at2759"/>
<keyword evidence="2 3" id="KW-0539">Nucleus</keyword>
<dbReference type="SMART" id="SM00398">
    <property type="entry name" value="HMG"/>
    <property type="match status" value="1"/>
</dbReference>
<gene>
    <name evidence="5" type="ORF">BCR35DRAFT_254793</name>
</gene>
<dbReference type="STRING" id="106004.A0A1Y2DU92"/>
<dbReference type="InterPro" id="IPR051356">
    <property type="entry name" value="SOX/SOX-like_TF"/>
</dbReference>
<dbReference type="InterPro" id="IPR009071">
    <property type="entry name" value="HMG_box_dom"/>
</dbReference>
<feature type="DNA-binding region" description="HMG box" evidence="3">
    <location>
        <begin position="6"/>
        <end position="76"/>
    </location>
</feature>
<evidence type="ECO:0000313" key="5">
    <source>
        <dbReference type="EMBL" id="ORY62850.1"/>
    </source>
</evidence>
<reference evidence="5 6" key="1">
    <citation type="submission" date="2016-07" db="EMBL/GenBank/DDBJ databases">
        <title>Pervasive Adenine N6-methylation of Active Genes in Fungi.</title>
        <authorList>
            <consortium name="DOE Joint Genome Institute"/>
            <person name="Mondo S.J."/>
            <person name="Dannebaum R.O."/>
            <person name="Kuo R.C."/>
            <person name="Labutti K."/>
            <person name="Haridas S."/>
            <person name="Kuo A."/>
            <person name="Salamov A."/>
            <person name="Ahrendt S.R."/>
            <person name="Lipzen A."/>
            <person name="Sullivan W."/>
            <person name="Andreopoulos W.B."/>
            <person name="Clum A."/>
            <person name="Lindquist E."/>
            <person name="Daum C."/>
            <person name="Ramamoorthy G.K."/>
            <person name="Gryganskyi A."/>
            <person name="Culley D."/>
            <person name="Magnuson J.K."/>
            <person name="James T.Y."/>
            <person name="O'Malley M.A."/>
            <person name="Stajich J.E."/>
            <person name="Spatafora J.W."/>
            <person name="Visel A."/>
            <person name="Grigoriev I.V."/>
        </authorList>
    </citation>
    <scope>NUCLEOTIDE SEQUENCE [LARGE SCALE GENOMIC DNA]</scope>
    <source>
        <strain evidence="5 6">62-1032</strain>
    </source>
</reference>
<dbReference type="CDD" id="cd01389">
    <property type="entry name" value="HMG-box_ROX1-like"/>
    <property type="match status" value="1"/>
</dbReference>
<dbReference type="PANTHER" id="PTHR45789:SF2">
    <property type="entry name" value="FI18025P1"/>
    <property type="match status" value="1"/>
</dbReference>
<dbReference type="InterPro" id="IPR036910">
    <property type="entry name" value="HMG_box_dom_sf"/>
</dbReference>
<dbReference type="Proteomes" id="UP000193467">
    <property type="component" value="Unassembled WGS sequence"/>
</dbReference>
<dbReference type="GO" id="GO:0005634">
    <property type="term" value="C:nucleus"/>
    <property type="evidence" value="ECO:0007669"/>
    <property type="project" value="UniProtKB-UniRule"/>
</dbReference>
<evidence type="ECO:0000256" key="3">
    <source>
        <dbReference type="PROSITE-ProRule" id="PRU00267"/>
    </source>
</evidence>
<keyword evidence="1 3" id="KW-0238">DNA-binding</keyword>
<dbReference type="AlphaFoldDB" id="A0A1Y2DU92"/>
<dbReference type="Pfam" id="PF00505">
    <property type="entry name" value="HMG_box"/>
    <property type="match status" value="1"/>
</dbReference>
<name>A0A1Y2DU92_9BASI</name>
<dbReference type="EMBL" id="MCGR01000069">
    <property type="protein sequence ID" value="ORY62850.1"/>
    <property type="molecule type" value="Genomic_DNA"/>
</dbReference>
<keyword evidence="6" id="KW-1185">Reference proteome</keyword>
<dbReference type="PROSITE" id="PS50118">
    <property type="entry name" value="HMG_BOX_2"/>
    <property type="match status" value="1"/>
</dbReference>
<feature type="domain" description="HMG box" evidence="4">
    <location>
        <begin position="6"/>
        <end position="76"/>
    </location>
</feature>
<dbReference type="PANTHER" id="PTHR45789">
    <property type="entry name" value="FI18025P1"/>
    <property type="match status" value="1"/>
</dbReference>
<evidence type="ECO:0000256" key="1">
    <source>
        <dbReference type="ARBA" id="ARBA00023125"/>
    </source>
</evidence>
<comment type="caution">
    <text evidence="5">The sequence shown here is derived from an EMBL/GenBank/DDBJ whole genome shotgun (WGS) entry which is preliminary data.</text>
</comment>
<sequence length="81" mass="9616">RSIGHITRPRNAFILFRSHAVSTNLIPRDLGIKNEKNISQVVATVWRSLPPEEKRHWELLAEEEKRAHKEKYPEYVFKPKQ</sequence>
<dbReference type="GO" id="GO:0000978">
    <property type="term" value="F:RNA polymerase II cis-regulatory region sequence-specific DNA binding"/>
    <property type="evidence" value="ECO:0007669"/>
    <property type="project" value="TreeGrafter"/>
</dbReference>
<dbReference type="Gene3D" id="1.10.30.10">
    <property type="entry name" value="High mobility group box domain"/>
    <property type="match status" value="1"/>
</dbReference>
<dbReference type="InParanoid" id="A0A1Y2DU92"/>